<sequence length="96" mass="10142">MEANVVANKLVGQPNYRKNITGLLAASLGALPSKINTIQIIWGIGLFGTRRCSAADCIESLLALKVLSAVAKSNEILVLAKTTGKLGVWLLTTTAY</sequence>
<protein>
    <submittedName>
        <fullName evidence="1">Uncharacterized protein</fullName>
    </submittedName>
</protein>
<comment type="caution">
    <text evidence="1">The sequence shown here is derived from an EMBL/GenBank/DDBJ whole genome shotgun (WGS) entry which is preliminary data.</text>
</comment>
<accession>A0A4C1T045</accession>
<organism evidence="1 2">
    <name type="scientific">Eumeta variegata</name>
    <name type="common">Bagworm moth</name>
    <name type="synonym">Eumeta japonica</name>
    <dbReference type="NCBI Taxonomy" id="151549"/>
    <lineage>
        <taxon>Eukaryota</taxon>
        <taxon>Metazoa</taxon>
        <taxon>Ecdysozoa</taxon>
        <taxon>Arthropoda</taxon>
        <taxon>Hexapoda</taxon>
        <taxon>Insecta</taxon>
        <taxon>Pterygota</taxon>
        <taxon>Neoptera</taxon>
        <taxon>Endopterygota</taxon>
        <taxon>Lepidoptera</taxon>
        <taxon>Glossata</taxon>
        <taxon>Ditrysia</taxon>
        <taxon>Tineoidea</taxon>
        <taxon>Psychidae</taxon>
        <taxon>Oiketicinae</taxon>
        <taxon>Eumeta</taxon>
    </lineage>
</organism>
<proteinExistence type="predicted"/>
<dbReference type="AlphaFoldDB" id="A0A4C1T045"/>
<gene>
    <name evidence="1" type="ORF">EVAR_71875_1</name>
</gene>
<evidence type="ECO:0000313" key="1">
    <source>
        <dbReference type="EMBL" id="GBP07893.1"/>
    </source>
</evidence>
<reference evidence="1 2" key="1">
    <citation type="journal article" date="2019" name="Commun. Biol.">
        <title>The bagworm genome reveals a unique fibroin gene that provides high tensile strength.</title>
        <authorList>
            <person name="Kono N."/>
            <person name="Nakamura H."/>
            <person name="Ohtoshi R."/>
            <person name="Tomita M."/>
            <person name="Numata K."/>
            <person name="Arakawa K."/>
        </authorList>
    </citation>
    <scope>NUCLEOTIDE SEQUENCE [LARGE SCALE GENOMIC DNA]</scope>
</reference>
<evidence type="ECO:0000313" key="2">
    <source>
        <dbReference type="Proteomes" id="UP000299102"/>
    </source>
</evidence>
<dbReference type="EMBL" id="BGZK01008309">
    <property type="protein sequence ID" value="GBP07893.1"/>
    <property type="molecule type" value="Genomic_DNA"/>
</dbReference>
<dbReference type="Proteomes" id="UP000299102">
    <property type="component" value="Unassembled WGS sequence"/>
</dbReference>
<keyword evidence="2" id="KW-1185">Reference proteome</keyword>
<name>A0A4C1T045_EUMVA</name>